<evidence type="ECO:0000256" key="3">
    <source>
        <dbReference type="ARBA" id="ARBA00012584"/>
    </source>
</evidence>
<evidence type="ECO:0000256" key="10">
    <source>
        <dbReference type="ARBA" id="ARBA00022840"/>
    </source>
</evidence>
<reference evidence="15" key="1">
    <citation type="submission" date="2022-10" db="EMBL/GenBank/DDBJ databases">
        <title>Culturing micro-colonial fungi from biological soil crusts in the Mojave desert and describing Neophaeococcomyces mojavensis, and introducing the new genera and species Taxawa tesnikishii.</title>
        <authorList>
            <person name="Kurbessoian T."/>
            <person name="Stajich J.E."/>
        </authorList>
    </citation>
    <scope>NUCLEOTIDE SEQUENCE</scope>
    <source>
        <strain evidence="15">TK_41</strain>
    </source>
</reference>
<keyword evidence="5" id="KW-0963">Cytoplasm</keyword>
<gene>
    <name evidence="15" type="ORF">H2200_012460</name>
</gene>
<evidence type="ECO:0000256" key="13">
    <source>
        <dbReference type="SAM" id="MobiDB-lite"/>
    </source>
</evidence>
<feature type="domain" description="YrdC-like" evidence="14">
    <location>
        <begin position="64"/>
        <end position="255"/>
    </location>
</feature>
<evidence type="ECO:0000256" key="11">
    <source>
        <dbReference type="ARBA" id="ARBA00029774"/>
    </source>
</evidence>
<evidence type="ECO:0000256" key="9">
    <source>
        <dbReference type="ARBA" id="ARBA00022741"/>
    </source>
</evidence>
<dbReference type="SUPFAM" id="SSF55821">
    <property type="entry name" value="YrdC/RibB"/>
    <property type="match status" value="1"/>
</dbReference>
<dbReference type="AlphaFoldDB" id="A0AA38WXX2"/>
<dbReference type="Pfam" id="PF03481">
    <property type="entry name" value="Sua5_C"/>
    <property type="match status" value="1"/>
</dbReference>
<dbReference type="GO" id="GO:0000049">
    <property type="term" value="F:tRNA binding"/>
    <property type="evidence" value="ECO:0007669"/>
    <property type="project" value="TreeGrafter"/>
</dbReference>
<protein>
    <recommendedName>
        <fullName evidence="4">Threonylcarbamoyl-AMP synthase</fullName>
        <ecNumber evidence="3">2.7.7.87</ecNumber>
    </recommendedName>
    <alternativeName>
        <fullName evidence="11">L-threonylcarbamoyladenylate synthase</fullName>
    </alternativeName>
</protein>
<dbReference type="Gene3D" id="3.90.870.10">
    <property type="entry name" value="DHBP synthase"/>
    <property type="match status" value="1"/>
</dbReference>
<dbReference type="GO" id="GO:0008033">
    <property type="term" value="P:tRNA processing"/>
    <property type="evidence" value="ECO:0007669"/>
    <property type="project" value="UniProtKB-KW"/>
</dbReference>
<dbReference type="InterPro" id="IPR038385">
    <property type="entry name" value="Sua5/YwlC_C"/>
</dbReference>
<keyword evidence="16" id="KW-1185">Reference proteome</keyword>
<keyword evidence="6" id="KW-0808">Transferase</keyword>
<dbReference type="PROSITE" id="PS51163">
    <property type="entry name" value="YRDC"/>
    <property type="match status" value="1"/>
</dbReference>
<dbReference type="InterPro" id="IPR017945">
    <property type="entry name" value="DHBP_synth_RibB-like_a/b_dom"/>
</dbReference>
<evidence type="ECO:0000256" key="6">
    <source>
        <dbReference type="ARBA" id="ARBA00022679"/>
    </source>
</evidence>
<evidence type="ECO:0000256" key="2">
    <source>
        <dbReference type="ARBA" id="ARBA00007663"/>
    </source>
</evidence>
<feature type="compositionally biased region" description="Polar residues" evidence="13">
    <location>
        <begin position="290"/>
        <end position="324"/>
    </location>
</feature>
<keyword evidence="8" id="KW-0548">Nucleotidyltransferase</keyword>
<feature type="region of interest" description="Disordered" evidence="13">
    <location>
        <begin position="284"/>
        <end position="341"/>
    </location>
</feature>
<sequence>MTGTVDSLIKAGDHLSSRPYTKRSTRIVSLLDIDIPEHATDEEYRHVYRCYTQTASPQDPSSNASLLRDAVESIKYGISPPVAFPTETVYGLGADATNEPATSGIFAAKGRPSDNPLIVHAASISHLERVTGAPLPEVYKSVTEKFWPGPLTILLPVPSSSIFAKNVHPGQNTIGFRIPSSKYARFFIAATDRPLAGPSANSSGKPSPTTARHVLDDLHGKINFILDGGSCDVGVESTVVDGLHDPPLILRPGGVSLEEFRALGREVGGENGDKWARTTIGYKMHRSGDKSPSSNTQGSPTNAITNGVSARSTPLSESFTTTGTDGIASYEEDVNGAPRAPGMKYRHYAPRGRLILFSEEAFEAGRVAQKMDDIVDAAQSDFGILGREKKRAINIGIISCHWPPFAGLKDIAMTAIKSSETLHNGSSEDLLAHSDYANATSTARIQHKDTVITLFNVRLGPETSTLAHSLFGVLRLFDDLDCTYIFAETVRRSGATPFASSIPAHAAVNGEVTLGKERGDSRQARRDLEDAVMDRIEKAAAERVDCVGTQPEENE</sequence>
<dbReference type="GO" id="GO:0061710">
    <property type="term" value="F:L-threonylcarbamoyladenylate synthase"/>
    <property type="evidence" value="ECO:0007669"/>
    <property type="project" value="UniProtKB-EC"/>
</dbReference>
<keyword evidence="9" id="KW-0547">Nucleotide-binding</keyword>
<comment type="caution">
    <text evidence="15">The sequence shown here is derived from an EMBL/GenBank/DDBJ whole genome shotgun (WGS) entry which is preliminary data.</text>
</comment>
<comment type="similarity">
    <text evidence="2">Belongs to the SUA5 family.</text>
</comment>
<evidence type="ECO:0000256" key="8">
    <source>
        <dbReference type="ARBA" id="ARBA00022695"/>
    </source>
</evidence>
<evidence type="ECO:0000259" key="14">
    <source>
        <dbReference type="PROSITE" id="PS51163"/>
    </source>
</evidence>
<keyword evidence="10" id="KW-0067">ATP-binding</keyword>
<name>A0AA38WXX2_9EURO</name>
<dbReference type="NCBIfam" id="TIGR00057">
    <property type="entry name" value="L-threonylcarbamoyladenylate synthase"/>
    <property type="match status" value="1"/>
</dbReference>
<dbReference type="GO" id="GO:0006450">
    <property type="term" value="P:regulation of translational fidelity"/>
    <property type="evidence" value="ECO:0007669"/>
    <property type="project" value="TreeGrafter"/>
</dbReference>
<dbReference type="EC" id="2.7.7.87" evidence="3"/>
<dbReference type="InterPro" id="IPR050156">
    <property type="entry name" value="TC-AMP_synthase_SUA5"/>
</dbReference>
<dbReference type="InterPro" id="IPR006070">
    <property type="entry name" value="Sua5-like_dom"/>
</dbReference>
<dbReference type="PANTHER" id="PTHR17490">
    <property type="entry name" value="SUA5"/>
    <property type="match status" value="1"/>
</dbReference>
<evidence type="ECO:0000313" key="16">
    <source>
        <dbReference type="Proteomes" id="UP001172673"/>
    </source>
</evidence>
<evidence type="ECO:0000256" key="1">
    <source>
        <dbReference type="ARBA" id="ARBA00004496"/>
    </source>
</evidence>
<dbReference type="Proteomes" id="UP001172673">
    <property type="component" value="Unassembled WGS sequence"/>
</dbReference>
<dbReference type="GO" id="GO:0005524">
    <property type="term" value="F:ATP binding"/>
    <property type="evidence" value="ECO:0007669"/>
    <property type="project" value="UniProtKB-KW"/>
</dbReference>
<evidence type="ECO:0000256" key="5">
    <source>
        <dbReference type="ARBA" id="ARBA00022490"/>
    </source>
</evidence>
<comment type="catalytic activity">
    <reaction evidence="12">
        <text>L-threonine + hydrogencarbonate + ATP = L-threonylcarbamoyladenylate + diphosphate + H2O</text>
        <dbReference type="Rhea" id="RHEA:36407"/>
        <dbReference type="ChEBI" id="CHEBI:15377"/>
        <dbReference type="ChEBI" id="CHEBI:17544"/>
        <dbReference type="ChEBI" id="CHEBI:30616"/>
        <dbReference type="ChEBI" id="CHEBI:33019"/>
        <dbReference type="ChEBI" id="CHEBI:57926"/>
        <dbReference type="ChEBI" id="CHEBI:73682"/>
        <dbReference type="EC" id="2.7.7.87"/>
    </reaction>
</comment>
<accession>A0AA38WXX2</accession>
<dbReference type="GO" id="GO:0005737">
    <property type="term" value="C:cytoplasm"/>
    <property type="evidence" value="ECO:0007669"/>
    <property type="project" value="UniProtKB-SubCell"/>
</dbReference>
<keyword evidence="7" id="KW-0819">tRNA processing</keyword>
<dbReference type="Pfam" id="PF01300">
    <property type="entry name" value="Sua5_yciO_yrdC"/>
    <property type="match status" value="1"/>
</dbReference>
<evidence type="ECO:0000313" key="15">
    <source>
        <dbReference type="EMBL" id="KAJ9603165.1"/>
    </source>
</evidence>
<evidence type="ECO:0000256" key="4">
    <source>
        <dbReference type="ARBA" id="ARBA00015492"/>
    </source>
</evidence>
<comment type="subcellular location">
    <subcellularLocation>
        <location evidence="1">Cytoplasm</location>
    </subcellularLocation>
</comment>
<dbReference type="EMBL" id="JAPDRK010000023">
    <property type="protein sequence ID" value="KAJ9603165.1"/>
    <property type="molecule type" value="Genomic_DNA"/>
</dbReference>
<evidence type="ECO:0000256" key="7">
    <source>
        <dbReference type="ARBA" id="ARBA00022694"/>
    </source>
</evidence>
<dbReference type="PANTHER" id="PTHR17490:SF16">
    <property type="entry name" value="THREONYLCARBAMOYL-AMP SYNTHASE"/>
    <property type="match status" value="1"/>
</dbReference>
<dbReference type="InterPro" id="IPR005145">
    <property type="entry name" value="Sua5_C"/>
</dbReference>
<proteinExistence type="inferred from homology"/>
<dbReference type="Gene3D" id="3.40.50.11030">
    <property type="entry name" value="Threonylcarbamoyl-AMP synthase, C-terminal domain"/>
    <property type="match status" value="1"/>
</dbReference>
<evidence type="ECO:0000256" key="12">
    <source>
        <dbReference type="ARBA" id="ARBA00048366"/>
    </source>
</evidence>
<dbReference type="GO" id="GO:0003725">
    <property type="term" value="F:double-stranded RNA binding"/>
    <property type="evidence" value="ECO:0007669"/>
    <property type="project" value="InterPro"/>
</dbReference>
<organism evidence="15 16">
    <name type="scientific">Cladophialophora chaetospira</name>
    <dbReference type="NCBI Taxonomy" id="386627"/>
    <lineage>
        <taxon>Eukaryota</taxon>
        <taxon>Fungi</taxon>
        <taxon>Dikarya</taxon>
        <taxon>Ascomycota</taxon>
        <taxon>Pezizomycotina</taxon>
        <taxon>Eurotiomycetes</taxon>
        <taxon>Chaetothyriomycetidae</taxon>
        <taxon>Chaetothyriales</taxon>
        <taxon>Herpotrichiellaceae</taxon>
        <taxon>Cladophialophora</taxon>
    </lineage>
</organism>